<dbReference type="AlphaFoldDB" id="A0A4R6UN43"/>
<accession>A0A4R6UN43</accession>
<feature type="compositionally biased region" description="Polar residues" evidence="1">
    <location>
        <begin position="122"/>
        <end position="131"/>
    </location>
</feature>
<evidence type="ECO:0000313" key="4">
    <source>
        <dbReference type="Proteomes" id="UP000295281"/>
    </source>
</evidence>
<feature type="region of interest" description="Disordered" evidence="1">
    <location>
        <begin position="1"/>
        <end position="65"/>
    </location>
</feature>
<evidence type="ECO:0000313" key="3">
    <source>
        <dbReference type="EMBL" id="TDQ48202.1"/>
    </source>
</evidence>
<dbReference type="Proteomes" id="UP000295281">
    <property type="component" value="Unassembled WGS sequence"/>
</dbReference>
<reference evidence="3 4" key="1">
    <citation type="submission" date="2019-03" db="EMBL/GenBank/DDBJ databases">
        <title>Genomic Encyclopedia of Type Strains, Phase IV (KMG-IV): sequencing the most valuable type-strain genomes for metagenomic binning, comparative biology and taxonomic classification.</title>
        <authorList>
            <person name="Goeker M."/>
        </authorList>
    </citation>
    <scope>NUCLEOTIDE SEQUENCE [LARGE SCALE GENOMIC DNA]</scope>
    <source>
        <strain evidence="3 4">DSM 46770</strain>
    </source>
</reference>
<feature type="transmembrane region" description="Helical" evidence="2">
    <location>
        <begin position="74"/>
        <end position="100"/>
    </location>
</feature>
<comment type="caution">
    <text evidence="3">The sequence shown here is derived from an EMBL/GenBank/DDBJ whole genome shotgun (WGS) entry which is preliminary data.</text>
</comment>
<feature type="compositionally biased region" description="Low complexity" evidence="1">
    <location>
        <begin position="38"/>
        <end position="53"/>
    </location>
</feature>
<gene>
    <name evidence="3" type="ORF">EV190_11916</name>
</gene>
<feature type="region of interest" description="Disordered" evidence="1">
    <location>
        <begin position="104"/>
        <end position="132"/>
    </location>
</feature>
<evidence type="ECO:0000256" key="2">
    <source>
        <dbReference type="SAM" id="Phobius"/>
    </source>
</evidence>
<feature type="compositionally biased region" description="Pro residues" evidence="1">
    <location>
        <begin position="1"/>
        <end position="31"/>
    </location>
</feature>
<organism evidence="3 4">
    <name type="scientific">Actinorugispora endophytica</name>
    <dbReference type="NCBI Taxonomy" id="1605990"/>
    <lineage>
        <taxon>Bacteria</taxon>
        <taxon>Bacillati</taxon>
        <taxon>Actinomycetota</taxon>
        <taxon>Actinomycetes</taxon>
        <taxon>Streptosporangiales</taxon>
        <taxon>Nocardiopsidaceae</taxon>
        <taxon>Actinorugispora</taxon>
    </lineage>
</organism>
<keyword evidence="4" id="KW-1185">Reference proteome</keyword>
<sequence>MTQPPSGPQPPYGSQPPSGPQPPYGSQPYPPQDGGAGAQQPYGQQYAQPYGQQPGYGAGGPGYQQPQPEKGNGCLIAGIIAAAVAVLATAGLVVLFLVVLDEEEAPDPGPGTAAESPEGGETTEQTPQSGPYTVLPECAVGEHGELSTFVPDYRADINEPIDTDDQAWWEGTSCSWTNAGVTGDGDYATLTILLNDVEALQDGTYSISDDLDWHSESYLTETVPGLGEDAVSWYDSENEFGCVAAYDENLSFSACYDTLSGGEPLPEAEAIANAEQLARASLEAIQNGDYR</sequence>
<proteinExistence type="predicted"/>
<keyword evidence="2" id="KW-1133">Transmembrane helix</keyword>
<dbReference type="OrthoDB" id="3436622at2"/>
<keyword evidence="2" id="KW-0812">Transmembrane</keyword>
<dbReference type="EMBL" id="SNYN01000019">
    <property type="protein sequence ID" value="TDQ48202.1"/>
    <property type="molecule type" value="Genomic_DNA"/>
</dbReference>
<evidence type="ECO:0000256" key="1">
    <source>
        <dbReference type="SAM" id="MobiDB-lite"/>
    </source>
</evidence>
<dbReference type="RefSeq" id="WP_133742757.1">
    <property type="nucleotide sequence ID" value="NZ_SNYN01000019.1"/>
</dbReference>
<keyword evidence="2" id="KW-0472">Membrane</keyword>
<protein>
    <submittedName>
        <fullName evidence="3">Uncharacterized protein</fullName>
    </submittedName>
</protein>
<name>A0A4R6UN43_9ACTN</name>